<evidence type="ECO:0000313" key="3">
    <source>
        <dbReference type="Proteomes" id="UP000616499"/>
    </source>
</evidence>
<dbReference type="InterPro" id="IPR014710">
    <property type="entry name" value="RmlC-like_jellyroll"/>
</dbReference>
<name>A0ABQ2GXJ5_9PSED</name>
<proteinExistence type="predicted"/>
<dbReference type="SUPFAM" id="SSF51182">
    <property type="entry name" value="RmlC-like cupins"/>
    <property type="match status" value="1"/>
</dbReference>
<sequence length="352" mass="39409">MSSLSANVQYSSEPLGRQPVAIGKLPGQQSPYALRNGEGQHLLLGDVVVTFIARSQETGGLFEAFILSGSKDTQSPLMLHSETDKALYVMDGQLELFLNGELRLLNRGDYAYIPSQTPHAYRMLSWRTRVLAWTTGQQGAAVYSALGTPFSRPVPPEQPGPTLTRQQYQSVLSDLEILDQPIAWEDARPVVEADLPSTRQPYVLREGEGERLVAADQVFSFLQTQASSGDRFITVMTEGPAGEAIPPHYHEEHAENFFCIDGHMTMWINGEEIKVLPGDYIQVPAHCVHSYRLDAPYTRFLGWLIPGLFEPFFRLIGDPYEPHLFPLDPPAFRFDRVLANLDTIDLKVLPRQ</sequence>
<protein>
    <submittedName>
        <fullName evidence="2">Quercetin 2,3-dioxygenase</fullName>
    </submittedName>
</protein>
<dbReference type="InterPro" id="IPR053146">
    <property type="entry name" value="QDO-like"/>
</dbReference>
<keyword evidence="3" id="KW-1185">Reference proteome</keyword>
<dbReference type="Pfam" id="PF07883">
    <property type="entry name" value="Cupin_2"/>
    <property type="match status" value="2"/>
</dbReference>
<dbReference type="CDD" id="cd02215">
    <property type="entry name" value="cupin_QDO_N_C"/>
    <property type="match status" value="2"/>
</dbReference>
<organism evidence="2 3">
    <name type="scientific">Pseudomonas asuensis</name>
    <dbReference type="NCBI Taxonomy" id="1825787"/>
    <lineage>
        <taxon>Bacteria</taxon>
        <taxon>Pseudomonadati</taxon>
        <taxon>Pseudomonadota</taxon>
        <taxon>Gammaproteobacteria</taxon>
        <taxon>Pseudomonadales</taxon>
        <taxon>Pseudomonadaceae</taxon>
        <taxon>Pseudomonas</taxon>
    </lineage>
</organism>
<accession>A0ABQ2GXJ5</accession>
<dbReference type="Gene3D" id="2.60.120.10">
    <property type="entry name" value="Jelly Rolls"/>
    <property type="match status" value="2"/>
</dbReference>
<dbReference type="EMBL" id="BMNW01000006">
    <property type="protein sequence ID" value="GGM16710.1"/>
    <property type="molecule type" value="Genomic_DNA"/>
</dbReference>
<comment type="caution">
    <text evidence="2">The sequence shown here is derived from an EMBL/GenBank/DDBJ whole genome shotgun (WGS) entry which is preliminary data.</text>
</comment>
<gene>
    <name evidence="2" type="primary">qdoI</name>
    <name evidence="2" type="ORF">GCM10009425_29570</name>
</gene>
<dbReference type="InterPro" id="IPR011051">
    <property type="entry name" value="RmlC_Cupin_sf"/>
</dbReference>
<dbReference type="Proteomes" id="UP000616499">
    <property type="component" value="Unassembled WGS sequence"/>
</dbReference>
<reference evidence="3" key="1">
    <citation type="journal article" date="2019" name="Int. J. Syst. Evol. Microbiol.">
        <title>The Global Catalogue of Microorganisms (GCM) 10K type strain sequencing project: providing services to taxonomists for standard genome sequencing and annotation.</title>
        <authorList>
            <consortium name="The Broad Institute Genomics Platform"/>
            <consortium name="The Broad Institute Genome Sequencing Center for Infectious Disease"/>
            <person name="Wu L."/>
            <person name="Ma J."/>
        </authorList>
    </citation>
    <scope>NUCLEOTIDE SEQUENCE [LARGE SCALE GENOMIC DNA]</scope>
    <source>
        <strain evidence="3">JCM 13501</strain>
    </source>
</reference>
<evidence type="ECO:0000313" key="2">
    <source>
        <dbReference type="EMBL" id="GGM16710.1"/>
    </source>
</evidence>
<evidence type="ECO:0000259" key="1">
    <source>
        <dbReference type="Pfam" id="PF07883"/>
    </source>
</evidence>
<feature type="domain" description="Cupin type-2" evidence="1">
    <location>
        <begin position="74"/>
        <end position="123"/>
    </location>
</feature>
<dbReference type="RefSeq" id="WP_188866889.1">
    <property type="nucleotide sequence ID" value="NZ_BMNW01000006.1"/>
</dbReference>
<dbReference type="PANTHER" id="PTHR36440">
    <property type="entry name" value="PUTATIVE (AFU_ORTHOLOGUE AFUA_8G07350)-RELATED"/>
    <property type="match status" value="1"/>
</dbReference>
<dbReference type="InterPro" id="IPR013096">
    <property type="entry name" value="Cupin_2"/>
</dbReference>
<dbReference type="PANTHER" id="PTHR36440:SF1">
    <property type="entry name" value="PUTATIVE (AFU_ORTHOLOGUE AFUA_8G07350)-RELATED"/>
    <property type="match status" value="1"/>
</dbReference>
<feature type="domain" description="Cupin type-2" evidence="1">
    <location>
        <begin position="240"/>
        <end position="292"/>
    </location>
</feature>